<dbReference type="InterPro" id="IPR050784">
    <property type="entry name" value="IAP"/>
</dbReference>
<keyword evidence="3" id="KW-1185">Reference proteome</keyword>
<dbReference type="Gene3D" id="1.10.1170.10">
    <property type="entry name" value="Inhibitor Of Apoptosis Protein (2mihbC-IAP-1), Chain A"/>
    <property type="match status" value="2"/>
</dbReference>
<dbReference type="SUPFAM" id="SSF57924">
    <property type="entry name" value="Inhibitor of apoptosis (IAP) repeat"/>
    <property type="match status" value="2"/>
</dbReference>
<dbReference type="Proteomes" id="UP001195483">
    <property type="component" value="Unassembled WGS sequence"/>
</dbReference>
<dbReference type="GO" id="GO:0051726">
    <property type="term" value="P:regulation of cell cycle"/>
    <property type="evidence" value="ECO:0007669"/>
    <property type="project" value="TreeGrafter"/>
</dbReference>
<dbReference type="InterPro" id="IPR001370">
    <property type="entry name" value="BIR_rpt"/>
</dbReference>
<dbReference type="GO" id="GO:0043027">
    <property type="term" value="F:cysteine-type endopeptidase inhibitor activity involved in apoptotic process"/>
    <property type="evidence" value="ECO:0007669"/>
    <property type="project" value="TreeGrafter"/>
</dbReference>
<dbReference type="GO" id="GO:0031398">
    <property type="term" value="P:positive regulation of protein ubiquitination"/>
    <property type="evidence" value="ECO:0007669"/>
    <property type="project" value="TreeGrafter"/>
</dbReference>
<dbReference type="GO" id="GO:0005634">
    <property type="term" value="C:nucleus"/>
    <property type="evidence" value="ECO:0007669"/>
    <property type="project" value="TreeGrafter"/>
</dbReference>
<reference evidence="2" key="2">
    <citation type="journal article" date="2021" name="Genome Biol. Evol.">
        <title>Developing a high-quality reference genome for a parasitic bivalve with doubly uniparental inheritance (Bivalvia: Unionida).</title>
        <authorList>
            <person name="Smith C.H."/>
        </authorList>
    </citation>
    <scope>NUCLEOTIDE SEQUENCE</scope>
    <source>
        <strain evidence="2">CHS0354</strain>
        <tissue evidence="2">Mantle</tissue>
    </source>
</reference>
<dbReference type="PROSITE" id="PS50143">
    <property type="entry name" value="BIR_REPEAT_2"/>
    <property type="match status" value="2"/>
</dbReference>
<protein>
    <submittedName>
        <fullName evidence="2">Uncharacterized protein</fullName>
    </submittedName>
</protein>
<dbReference type="GO" id="GO:0061630">
    <property type="term" value="F:ubiquitin protein ligase activity"/>
    <property type="evidence" value="ECO:0007669"/>
    <property type="project" value="TreeGrafter"/>
</dbReference>
<dbReference type="PANTHER" id="PTHR10044:SF139">
    <property type="entry name" value="DEATH-ASSOCIATED INHIBITOR OF APOPTOSIS 2"/>
    <property type="match status" value="1"/>
</dbReference>
<dbReference type="SMART" id="SM00238">
    <property type="entry name" value="BIR"/>
    <property type="match status" value="2"/>
</dbReference>
<proteinExistence type="predicted"/>
<feature type="compositionally biased region" description="Basic and acidic residues" evidence="1">
    <location>
        <begin position="488"/>
        <end position="497"/>
    </location>
</feature>
<dbReference type="Gene3D" id="1.10.8.10">
    <property type="entry name" value="DNA helicase RuvA subunit, C-terminal domain"/>
    <property type="match status" value="1"/>
</dbReference>
<evidence type="ECO:0000256" key="1">
    <source>
        <dbReference type="SAM" id="MobiDB-lite"/>
    </source>
</evidence>
<comment type="caution">
    <text evidence="2">The sequence shown here is derived from an EMBL/GenBank/DDBJ whole genome shotgun (WGS) entry which is preliminary data.</text>
</comment>
<feature type="region of interest" description="Disordered" evidence="1">
    <location>
        <begin position="467"/>
        <end position="506"/>
    </location>
</feature>
<dbReference type="Pfam" id="PF00653">
    <property type="entry name" value="BIR"/>
    <property type="match status" value="2"/>
</dbReference>
<feature type="compositionally biased region" description="Polar residues" evidence="1">
    <location>
        <begin position="467"/>
        <end position="487"/>
    </location>
</feature>
<dbReference type="EMBL" id="JAEAOA010002006">
    <property type="protein sequence ID" value="KAK3585157.1"/>
    <property type="molecule type" value="Genomic_DNA"/>
</dbReference>
<dbReference type="AlphaFoldDB" id="A0AAE0S4B7"/>
<dbReference type="GO" id="GO:0005737">
    <property type="term" value="C:cytoplasm"/>
    <property type="evidence" value="ECO:0007669"/>
    <property type="project" value="TreeGrafter"/>
</dbReference>
<sequence>MARSEGDKEYATSPTSLHCYVESILNSSEIDSNVKLMKNEWARYISFGIFPRNSPVHPNRLSKSGVYYTGQGDETVCFSCGFRKKNWKAGESPSDIHTRLSSNCNFANGTGDGNIPILDGNVCCNGSCRDTNKILDSTFQSSAPDDIEINERQFEPLCTKKNDKLTNTCNSNIQYSPTYAKDRPEKVTNNASKFAEGQSMSCTTLDKTYNGTIRNPEFSTVTIGTPTTKTEDSNLEIPKPEPVKQTIDNLGIHAEKAKHPHYSTLTSRLESFRGWPSVAVPKPSQLAAAGLYYVGVEDCVRCFYCGGGLRSWEEGDDPWEEHARWYHNCAFLKQFKGEDFVLTQLAGINMRSEDTLDMESHDLWGTCDMKSGDETCNIEITSIIREAASSNSMDSQTVQSVLSMGYSLEMVRQAMQILESMDGHSKILVNDLLEVIFEIEEAQTSKQANEIKSTNYVVQRLNNTNGAGYRENISNKQNNTHYSPQHNNHSEVKEQNDSSKSNLSSKELESLLEQNQELKDQMTCKICMDREIPDITL</sequence>
<dbReference type="CDD" id="cd00022">
    <property type="entry name" value="BIR"/>
    <property type="match status" value="2"/>
</dbReference>
<name>A0AAE0S4B7_9BIVA</name>
<reference evidence="2" key="3">
    <citation type="submission" date="2023-05" db="EMBL/GenBank/DDBJ databases">
        <authorList>
            <person name="Smith C.H."/>
        </authorList>
    </citation>
    <scope>NUCLEOTIDE SEQUENCE</scope>
    <source>
        <strain evidence="2">CHS0354</strain>
        <tissue evidence="2">Mantle</tissue>
    </source>
</reference>
<dbReference type="PANTHER" id="PTHR10044">
    <property type="entry name" value="INHIBITOR OF APOPTOSIS"/>
    <property type="match status" value="1"/>
</dbReference>
<reference evidence="2" key="1">
    <citation type="journal article" date="2021" name="Genome Biol. Evol.">
        <title>A High-Quality Reference Genome for a Parasitic Bivalve with Doubly Uniparental Inheritance (Bivalvia: Unionida).</title>
        <authorList>
            <person name="Smith C.H."/>
        </authorList>
    </citation>
    <scope>NUCLEOTIDE SEQUENCE</scope>
    <source>
        <strain evidence="2">CHS0354</strain>
    </source>
</reference>
<evidence type="ECO:0000313" key="3">
    <source>
        <dbReference type="Proteomes" id="UP001195483"/>
    </source>
</evidence>
<organism evidence="2 3">
    <name type="scientific">Potamilus streckersoni</name>
    <dbReference type="NCBI Taxonomy" id="2493646"/>
    <lineage>
        <taxon>Eukaryota</taxon>
        <taxon>Metazoa</taxon>
        <taxon>Spiralia</taxon>
        <taxon>Lophotrochozoa</taxon>
        <taxon>Mollusca</taxon>
        <taxon>Bivalvia</taxon>
        <taxon>Autobranchia</taxon>
        <taxon>Heteroconchia</taxon>
        <taxon>Palaeoheterodonta</taxon>
        <taxon>Unionida</taxon>
        <taxon>Unionoidea</taxon>
        <taxon>Unionidae</taxon>
        <taxon>Ambleminae</taxon>
        <taxon>Lampsilini</taxon>
        <taxon>Potamilus</taxon>
    </lineage>
</organism>
<evidence type="ECO:0000313" key="2">
    <source>
        <dbReference type="EMBL" id="KAK3585157.1"/>
    </source>
</evidence>
<accession>A0AAE0S4B7</accession>
<gene>
    <name evidence="2" type="ORF">CHS0354_034289</name>
</gene>
<dbReference type="GO" id="GO:0043066">
    <property type="term" value="P:negative regulation of apoptotic process"/>
    <property type="evidence" value="ECO:0007669"/>
    <property type="project" value="TreeGrafter"/>
</dbReference>